<dbReference type="InterPro" id="IPR002376">
    <property type="entry name" value="Formyl_transf_N"/>
</dbReference>
<proteinExistence type="inferred from homology"/>
<dbReference type="Pfam" id="PF02911">
    <property type="entry name" value="Formyl_trans_C"/>
    <property type="match status" value="1"/>
</dbReference>
<dbReference type="PATRIC" id="fig|121290.4.peg.2611"/>
<dbReference type="InterPro" id="IPR005793">
    <property type="entry name" value="Formyl_trans_C"/>
</dbReference>
<comment type="catalytic activity">
    <reaction evidence="7 8">
        <text>L-methionyl-tRNA(fMet) + (6R)-10-formyltetrahydrofolate = N-formyl-L-methionyl-tRNA(fMet) + (6S)-5,6,7,8-tetrahydrofolate + H(+)</text>
        <dbReference type="Rhea" id="RHEA:24380"/>
        <dbReference type="Rhea" id="RHEA-COMP:9952"/>
        <dbReference type="Rhea" id="RHEA-COMP:9953"/>
        <dbReference type="ChEBI" id="CHEBI:15378"/>
        <dbReference type="ChEBI" id="CHEBI:57453"/>
        <dbReference type="ChEBI" id="CHEBI:78530"/>
        <dbReference type="ChEBI" id="CHEBI:78844"/>
        <dbReference type="ChEBI" id="CHEBI:195366"/>
        <dbReference type="EC" id="2.1.2.9"/>
    </reaction>
</comment>
<dbReference type="PANTHER" id="PTHR11138">
    <property type="entry name" value="METHIONYL-TRNA FORMYLTRANSFERASE"/>
    <property type="match status" value="1"/>
</dbReference>
<evidence type="ECO:0000256" key="8">
    <source>
        <dbReference type="HAMAP-Rule" id="MF_00182"/>
    </source>
</evidence>
<dbReference type="STRING" id="121290.APY04_1376"/>
<dbReference type="HAMAP" id="MF_00182">
    <property type="entry name" value="Formyl_trans"/>
    <property type="match status" value="1"/>
</dbReference>
<dbReference type="InterPro" id="IPR005794">
    <property type="entry name" value="Fmt"/>
</dbReference>
<evidence type="ECO:0000256" key="1">
    <source>
        <dbReference type="ARBA" id="ARBA00002606"/>
    </source>
</evidence>
<evidence type="ECO:0000256" key="2">
    <source>
        <dbReference type="ARBA" id="ARBA00010699"/>
    </source>
</evidence>
<dbReference type="InterPro" id="IPR044135">
    <property type="entry name" value="Met-tRNA-FMT_C"/>
</dbReference>
<dbReference type="SUPFAM" id="SSF50486">
    <property type="entry name" value="FMT C-terminal domain-like"/>
    <property type="match status" value="1"/>
</dbReference>
<dbReference type="Proteomes" id="UP000059074">
    <property type="component" value="Unassembled WGS sequence"/>
</dbReference>
<evidence type="ECO:0000256" key="4">
    <source>
        <dbReference type="ARBA" id="ARBA00016014"/>
    </source>
</evidence>
<dbReference type="InterPro" id="IPR036477">
    <property type="entry name" value="Formyl_transf_N_sf"/>
</dbReference>
<dbReference type="InterPro" id="IPR037022">
    <property type="entry name" value="Formyl_trans_C_sf"/>
</dbReference>
<dbReference type="Pfam" id="PF00551">
    <property type="entry name" value="Formyl_trans_N"/>
    <property type="match status" value="1"/>
</dbReference>
<evidence type="ECO:0000259" key="10">
    <source>
        <dbReference type="Pfam" id="PF02911"/>
    </source>
</evidence>
<comment type="function">
    <text evidence="1 8">Attaches a formyl group to the free amino group of methionyl-tRNA(fMet). The formyl group appears to play a dual role in the initiator identity of N-formylmethionyl-tRNA by promoting its recognition by IF2 and preventing the misappropriation of this tRNA by the elongation apparatus.</text>
</comment>
<evidence type="ECO:0000256" key="3">
    <source>
        <dbReference type="ARBA" id="ARBA00012261"/>
    </source>
</evidence>
<dbReference type="InterPro" id="IPR041711">
    <property type="entry name" value="Met-tRNA-FMT_N"/>
</dbReference>
<dbReference type="AlphaFoldDB" id="A0A109BI67"/>
<keyword evidence="6 8" id="KW-0648">Protein biosynthesis</keyword>
<evidence type="ECO:0000313" key="11">
    <source>
        <dbReference type="EMBL" id="KWT69293.1"/>
    </source>
</evidence>
<reference evidence="11 12" key="1">
    <citation type="submission" date="2015-10" db="EMBL/GenBank/DDBJ databases">
        <title>Transcriptomic analysis of a linuron degrading triple-species bacterial consortium.</title>
        <authorList>
            <person name="Albers P."/>
        </authorList>
    </citation>
    <scope>NUCLEOTIDE SEQUENCE [LARGE SCALE GENOMIC DNA]</scope>
    <source>
        <strain evidence="11 12">WDL6</strain>
    </source>
</reference>
<keyword evidence="5 8" id="KW-0808">Transferase</keyword>
<dbReference type="CDD" id="cd08646">
    <property type="entry name" value="FMT_core_Met-tRNA-FMT_N"/>
    <property type="match status" value="1"/>
</dbReference>
<dbReference type="EC" id="2.1.2.9" evidence="3 8"/>
<dbReference type="InterPro" id="IPR011034">
    <property type="entry name" value="Formyl_transferase-like_C_sf"/>
</dbReference>
<dbReference type="Gene3D" id="3.10.25.10">
    <property type="entry name" value="Formyl transferase, C-terminal domain"/>
    <property type="match status" value="1"/>
</dbReference>
<gene>
    <name evidence="8" type="primary">fmt</name>
    <name evidence="11" type="ORF">APY04_1376</name>
</gene>
<dbReference type="Gene3D" id="3.40.50.170">
    <property type="entry name" value="Formyl transferase, N-terminal domain"/>
    <property type="match status" value="1"/>
</dbReference>
<evidence type="ECO:0000256" key="6">
    <source>
        <dbReference type="ARBA" id="ARBA00022917"/>
    </source>
</evidence>
<comment type="similarity">
    <text evidence="2 8">Belongs to the Fmt family.</text>
</comment>
<evidence type="ECO:0000256" key="5">
    <source>
        <dbReference type="ARBA" id="ARBA00022679"/>
    </source>
</evidence>
<name>A0A109BI67_HYPSL</name>
<dbReference type="GO" id="GO:0004479">
    <property type="term" value="F:methionyl-tRNA formyltransferase activity"/>
    <property type="evidence" value="ECO:0007669"/>
    <property type="project" value="UniProtKB-UniRule"/>
</dbReference>
<protein>
    <recommendedName>
        <fullName evidence="4 8">Methionyl-tRNA formyltransferase</fullName>
        <ecNumber evidence="3 8">2.1.2.9</ecNumber>
    </recommendedName>
</protein>
<keyword evidence="12" id="KW-1185">Reference proteome</keyword>
<evidence type="ECO:0000313" key="12">
    <source>
        <dbReference type="Proteomes" id="UP000059074"/>
    </source>
</evidence>
<dbReference type="EMBL" id="LMTR01000045">
    <property type="protein sequence ID" value="KWT69293.1"/>
    <property type="molecule type" value="Genomic_DNA"/>
</dbReference>
<dbReference type="GO" id="GO:0005829">
    <property type="term" value="C:cytosol"/>
    <property type="evidence" value="ECO:0007669"/>
    <property type="project" value="TreeGrafter"/>
</dbReference>
<dbReference type="NCBIfam" id="TIGR00460">
    <property type="entry name" value="fmt"/>
    <property type="match status" value="1"/>
</dbReference>
<dbReference type="PANTHER" id="PTHR11138:SF5">
    <property type="entry name" value="METHIONYL-TRNA FORMYLTRANSFERASE, MITOCHONDRIAL"/>
    <property type="match status" value="1"/>
</dbReference>
<evidence type="ECO:0000256" key="7">
    <source>
        <dbReference type="ARBA" id="ARBA00048558"/>
    </source>
</evidence>
<feature type="binding site" evidence="8">
    <location>
        <begin position="104"/>
        <end position="107"/>
    </location>
    <ligand>
        <name>(6S)-5,6,7,8-tetrahydrofolate</name>
        <dbReference type="ChEBI" id="CHEBI:57453"/>
    </ligand>
</feature>
<dbReference type="SUPFAM" id="SSF53328">
    <property type="entry name" value="Formyltransferase"/>
    <property type="match status" value="1"/>
</dbReference>
<dbReference type="CDD" id="cd08704">
    <property type="entry name" value="Met_tRNA_FMT_C"/>
    <property type="match status" value="1"/>
</dbReference>
<comment type="caution">
    <text evidence="11">The sequence shown here is derived from an EMBL/GenBank/DDBJ whole genome shotgun (WGS) entry which is preliminary data.</text>
</comment>
<sequence length="302" mass="32009">MGTPEFAVPTLAEIVGAGHDVVAAYSQPPRAAGRGMAERKSPVQVFAEAAGIPMFTPTRLRDADQQAIFAAHNADAAVVVAYGLLLPQPILEGTRLGCYNLHPSILPRWRGAAPIQRAVMAGDADTAATIMRMEAGLDTGPVCLAEPVAIAADETAGELHDVLAARGASAMVRALAALERGTLDCQPQGDDGILYADKIDKAEARIDFARSARDVHNLIRGISPFPGAWFEIERDGKRERFKVLRSQLVAGRGAPGEVLDDALTVACGEGAIRIVELQRAGKKPMPVDEVLRGFPIPLGTRL</sequence>
<organism evidence="11 12">
    <name type="scientific">Hyphomicrobium sulfonivorans</name>
    <dbReference type="NCBI Taxonomy" id="121290"/>
    <lineage>
        <taxon>Bacteria</taxon>
        <taxon>Pseudomonadati</taxon>
        <taxon>Pseudomonadota</taxon>
        <taxon>Alphaproteobacteria</taxon>
        <taxon>Hyphomicrobiales</taxon>
        <taxon>Hyphomicrobiaceae</taxon>
        <taxon>Hyphomicrobium</taxon>
    </lineage>
</organism>
<feature type="domain" description="Formyl transferase C-terminal" evidence="10">
    <location>
        <begin position="198"/>
        <end position="294"/>
    </location>
</feature>
<evidence type="ECO:0000259" key="9">
    <source>
        <dbReference type="Pfam" id="PF00551"/>
    </source>
</evidence>
<accession>A0A109BI67</accession>
<feature type="domain" description="Formyl transferase N-terminal" evidence="9">
    <location>
        <begin position="16"/>
        <end position="175"/>
    </location>
</feature>